<evidence type="ECO:0000256" key="1">
    <source>
        <dbReference type="SAM" id="MobiDB-lite"/>
    </source>
</evidence>
<feature type="region of interest" description="Disordered" evidence="1">
    <location>
        <begin position="1"/>
        <end position="20"/>
    </location>
</feature>
<gene>
    <name evidence="2" type="ORF">PEVE_00017628</name>
</gene>
<evidence type="ECO:0000313" key="2">
    <source>
        <dbReference type="EMBL" id="CAH3187379.1"/>
    </source>
</evidence>
<accession>A0ABN8S8W5</accession>
<dbReference type="EMBL" id="CALNXI010002414">
    <property type="protein sequence ID" value="CAH3187379.1"/>
    <property type="molecule type" value="Genomic_DNA"/>
</dbReference>
<dbReference type="Proteomes" id="UP001159427">
    <property type="component" value="Unassembled WGS sequence"/>
</dbReference>
<feature type="non-terminal residue" evidence="2">
    <location>
        <position position="135"/>
    </location>
</feature>
<comment type="caution">
    <text evidence="2">The sequence shown here is derived from an EMBL/GenBank/DDBJ whole genome shotgun (WGS) entry which is preliminary data.</text>
</comment>
<evidence type="ECO:0000313" key="3">
    <source>
        <dbReference type="Proteomes" id="UP001159427"/>
    </source>
</evidence>
<keyword evidence="3" id="KW-1185">Reference proteome</keyword>
<protein>
    <submittedName>
        <fullName evidence="2">Uncharacterized protein</fullName>
    </submittedName>
</protein>
<organism evidence="2 3">
    <name type="scientific">Porites evermanni</name>
    <dbReference type="NCBI Taxonomy" id="104178"/>
    <lineage>
        <taxon>Eukaryota</taxon>
        <taxon>Metazoa</taxon>
        <taxon>Cnidaria</taxon>
        <taxon>Anthozoa</taxon>
        <taxon>Hexacorallia</taxon>
        <taxon>Scleractinia</taxon>
        <taxon>Fungiina</taxon>
        <taxon>Poritidae</taxon>
        <taxon>Porites</taxon>
    </lineage>
</organism>
<name>A0ABN8S8W5_9CNID</name>
<reference evidence="2 3" key="1">
    <citation type="submission" date="2022-05" db="EMBL/GenBank/DDBJ databases">
        <authorList>
            <consortium name="Genoscope - CEA"/>
            <person name="William W."/>
        </authorList>
    </citation>
    <scope>NUCLEOTIDE SEQUENCE [LARGE SCALE GENOMIC DNA]</scope>
</reference>
<sequence>MEKEVMGAQECDSSDDSSSLCSVDLGLGFGRKPGGLPKTDDGQISGDLDILKLFYNPSSPTVEQTESSEVSGKDDQLSKSISWRNIKESVECFKEKGGLSKKISNWGLPKRSFSLRLRNRTNSESLIQNDDKASG</sequence>
<proteinExistence type="predicted"/>